<feature type="compositionally biased region" description="Basic and acidic residues" evidence="7">
    <location>
        <begin position="726"/>
        <end position="738"/>
    </location>
</feature>
<feature type="compositionally biased region" description="Polar residues" evidence="7">
    <location>
        <begin position="379"/>
        <end position="394"/>
    </location>
</feature>
<feature type="compositionally biased region" description="Polar residues" evidence="7">
    <location>
        <begin position="709"/>
        <end position="725"/>
    </location>
</feature>
<dbReference type="Proteomes" id="UP000693946">
    <property type="component" value="Linkage Group LG2"/>
</dbReference>
<evidence type="ECO:0000256" key="6">
    <source>
        <dbReference type="PROSITE-ProRule" id="PRU10141"/>
    </source>
</evidence>
<keyword evidence="4 9" id="KW-0418">Kinase</keyword>
<organism evidence="9 10">
    <name type="scientific">Solea senegalensis</name>
    <name type="common">Senegalese sole</name>
    <dbReference type="NCBI Taxonomy" id="28829"/>
    <lineage>
        <taxon>Eukaryota</taxon>
        <taxon>Metazoa</taxon>
        <taxon>Chordata</taxon>
        <taxon>Craniata</taxon>
        <taxon>Vertebrata</taxon>
        <taxon>Euteleostomi</taxon>
        <taxon>Actinopterygii</taxon>
        <taxon>Neopterygii</taxon>
        <taxon>Teleostei</taxon>
        <taxon>Neoteleostei</taxon>
        <taxon>Acanthomorphata</taxon>
        <taxon>Carangaria</taxon>
        <taxon>Pleuronectiformes</taxon>
        <taxon>Pleuronectoidei</taxon>
        <taxon>Soleidae</taxon>
        <taxon>Solea</taxon>
    </lineage>
</organism>
<dbReference type="GO" id="GO:0004713">
    <property type="term" value="F:protein tyrosine kinase activity"/>
    <property type="evidence" value="ECO:0007669"/>
    <property type="project" value="TreeGrafter"/>
</dbReference>
<dbReference type="GO" id="GO:0005737">
    <property type="term" value="C:cytoplasm"/>
    <property type="evidence" value="ECO:0007669"/>
    <property type="project" value="TreeGrafter"/>
</dbReference>
<evidence type="ECO:0000256" key="7">
    <source>
        <dbReference type="SAM" id="MobiDB-lite"/>
    </source>
</evidence>
<keyword evidence="10" id="KW-1185">Reference proteome</keyword>
<dbReference type="GO" id="GO:0003677">
    <property type="term" value="F:DNA binding"/>
    <property type="evidence" value="ECO:0007669"/>
    <property type="project" value="UniProtKB-KW"/>
</dbReference>
<feature type="region of interest" description="Disordered" evidence="7">
    <location>
        <begin position="566"/>
        <end position="696"/>
    </location>
</feature>
<comment type="caution">
    <text evidence="9">The sequence shown here is derived from an EMBL/GenBank/DDBJ whole genome shotgun (WGS) entry which is preliminary data.</text>
</comment>
<dbReference type="InterPro" id="IPR017441">
    <property type="entry name" value="Protein_kinase_ATP_BS"/>
</dbReference>
<feature type="compositionally biased region" description="Basic and acidic residues" evidence="7">
    <location>
        <begin position="645"/>
        <end position="663"/>
    </location>
</feature>
<feature type="domain" description="Protein kinase" evidence="8">
    <location>
        <begin position="25"/>
        <end position="351"/>
    </location>
</feature>
<feature type="compositionally biased region" description="Polar residues" evidence="7">
    <location>
        <begin position="665"/>
        <end position="674"/>
    </location>
</feature>
<keyword evidence="5 6" id="KW-0067">ATP-binding</keyword>
<evidence type="ECO:0000313" key="9">
    <source>
        <dbReference type="EMBL" id="KAG7502657.1"/>
    </source>
</evidence>
<dbReference type="PROSITE" id="PS50011">
    <property type="entry name" value="PROTEIN_KINASE_DOM"/>
    <property type="match status" value="1"/>
</dbReference>
<evidence type="ECO:0000313" key="10">
    <source>
        <dbReference type="Proteomes" id="UP000693946"/>
    </source>
</evidence>
<dbReference type="PROSITE" id="PS00107">
    <property type="entry name" value="PROTEIN_KINASE_ATP"/>
    <property type="match status" value="1"/>
</dbReference>
<dbReference type="PROSITE" id="PS00108">
    <property type="entry name" value="PROTEIN_KINASE_ST"/>
    <property type="match status" value="1"/>
</dbReference>
<evidence type="ECO:0000256" key="3">
    <source>
        <dbReference type="ARBA" id="ARBA00022741"/>
    </source>
</evidence>
<feature type="region of interest" description="Disordered" evidence="7">
    <location>
        <begin position="379"/>
        <end position="424"/>
    </location>
</feature>
<accession>A0AAV6RAX2</accession>
<evidence type="ECO:0000256" key="4">
    <source>
        <dbReference type="ARBA" id="ARBA00022777"/>
    </source>
</evidence>
<feature type="region of interest" description="Disordered" evidence="7">
    <location>
        <begin position="521"/>
        <end position="546"/>
    </location>
</feature>
<dbReference type="SMART" id="SM00220">
    <property type="entry name" value="S_TKc"/>
    <property type="match status" value="1"/>
</dbReference>
<reference evidence="9 10" key="1">
    <citation type="journal article" date="2021" name="Sci. Rep.">
        <title>Chromosome anchoring in Senegalese sole (Solea senegalensis) reveals sex-associated markers and genome rearrangements in flatfish.</title>
        <authorList>
            <person name="Guerrero-Cozar I."/>
            <person name="Gomez-Garrido J."/>
            <person name="Berbel C."/>
            <person name="Martinez-Blanch J.F."/>
            <person name="Alioto T."/>
            <person name="Claros M.G."/>
            <person name="Gagnaire P.A."/>
            <person name="Manchado M."/>
        </authorList>
    </citation>
    <scope>NUCLEOTIDE SEQUENCE [LARGE SCALE GENOMIC DNA]</scope>
    <source>
        <strain evidence="9">Sse05_10M</strain>
    </source>
</reference>
<keyword evidence="2" id="KW-0808">Transferase</keyword>
<dbReference type="InterPro" id="IPR000719">
    <property type="entry name" value="Prot_kinase_dom"/>
</dbReference>
<name>A0AAV6RAX2_SOLSE</name>
<feature type="region of interest" description="Disordered" evidence="7">
    <location>
        <begin position="827"/>
        <end position="853"/>
    </location>
</feature>
<evidence type="ECO:0000259" key="8">
    <source>
        <dbReference type="PROSITE" id="PS50011"/>
    </source>
</evidence>
<feature type="compositionally biased region" description="Basic and acidic residues" evidence="7">
    <location>
        <begin position="566"/>
        <end position="576"/>
    </location>
</feature>
<proteinExistence type="predicted"/>
<dbReference type="PANTHER" id="PTHR24058:SF17">
    <property type="entry name" value="HOMEODOMAIN INTERACTING PROTEIN KINASE, ISOFORM D"/>
    <property type="match status" value="1"/>
</dbReference>
<feature type="compositionally biased region" description="Basic and acidic residues" evidence="7">
    <location>
        <begin position="600"/>
        <end position="621"/>
    </location>
</feature>
<feature type="compositionally biased region" description="Basic residues" evidence="7">
    <location>
        <begin position="676"/>
        <end position="687"/>
    </location>
</feature>
<dbReference type="Pfam" id="PF00069">
    <property type="entry name" value="Pkinase"/>
    <property type="match status" value="1"/>
</dbReference>
<feature type="region of interest" description="Disordered" evidence="7">
    <location>
        <begin position="709"/>
        <end position="809"/>
    </location>
</feature>
<feature type="compositionally biased region" description="Polar residues" evidence="7">
    <location>
        <begin position="788"/>
        <end position="808"/>
    </location>
</feature>
<evidence type="ECO:0000256" key="2">
    <source>
        <dbReference type="ARBA" id="ARBA00022679"/>
    </source>
</evidence>
<evidence type="ECO:0000256" key="5">
    <source>
        <dbReference type="ARBA" id="ARBA00022840"/>
    </source>
</evidence>
<feature type="binding site" evidence="6">
    <location>
        <position position="54"/>
    </location>
    <ligand>
        <name>ATP</name>
        <dbReference type="ChEBI" id="CHEBI:30616"/>
    </ligand>
</feature>
<dbReference type="AlphaFoldDB" id="A0AAV6RAX2"/>
<gene>
    <name evidence="9" type="ORF">JOB18_024143</name>
</gene>
<feature type="compositionally biased region" description="Low complexity" evidence="7">
    <location>
        <begin position="522"/>
        <end position="540"/>
    </location>
</feature>
<dbReference type="PANTHER" id="PTHR24058">
    <property type="entry name" value="DUAL SPECIFICITY PROTEIN KINASE"/>
    <property type="match status" value="1"/>
</dbReference>
<dbReference type="GO" id="GO:0005634">
    <property type="term" value="C:nucleus"/>
    <property type="evidence" value="ECO:0007669"/>
    <property type="project" value="TreeGrafter"/>
</dbReference>
<sequence>MYSTQPVQGNQLFTGCLLTSASSKYRVQKYLGQGTFGTVVKCKRMNDGEIVAIKMMKSEHFWKAKEEAAILRKLKSLDPEKSNLVRWYQMFKDRGQLCLEFEHLDKSLYDLMRERRFQPLPLKHVRPIVKQLANALNYLRAARIIHADLKLENVMLVNQQVEPYRVKVIDFGLSSDVRFTTVGSYIQTRPFRSPEVILGLPLTEAIDMWSLGCMVVFLYLGTMLYSGDSEYDVIRNIIKTQGQLPHSMLCQGRKTHLYFMKDKRSTTSLWKLKNPEQVRRDKRKKPVEKQKCEMTSLDDLLYTHSINSDNNADQDAQWKDVQMFVNMVKEMLQLDTDTRITPSQLMQHRFTRMLHIINLYPRSKYVRDCSDMMTFCQKNKTQGRSTQQPSTRTASPHKHHCINPSPGSRNQTSQRSHGSWVNSKVVDVKNTKNTDTVVTNHPSMTATEVRSHPNMTVTATRPHLNTTETATRSHLNMTDNAVWSHLDMTNTAVKSDHNMTIRKKIAEYYDVKPKLANKKYYSDNSSSHTNSASPSIPSSSRGAETYVPTWDKRKVALSEDRDHNYDVRSDLKRQRAENYSADKSPCNCNHDSTHIVPDPSYHRCRPEEQRPSDSPWNERHVCSGQKRKAGATAGSYKPGCSNRPESTHTDQFHSNQRRPDKHVQHNSPHSSDSTLAKRRVLSVQKRKIPPEEEVRPTRRTCDHWLDETQTMQRGSAAQVPSTSGCSDRHESTHTDHFHLNQRRRSDKHPNCPHPTNSTLIKRPVRSGRKRKAPPEEEDVLPSKRTCDHSLNNRKLTQSSAGPQTSECSNSHECEDVQMCMLMSRTPDVHLLPPNTEPVEDNTFSPKHPTCQGR</sequence>
<keyword evidence="9" id="KW-0238">DNA-binding</keyword>
<feature type="compositionally biased region" description="Polar residues" evidence="7">
    <location>
        <begin position="405"/>
        <end position="420"/>
    </location>
</feature>
<dbReference type="InterPro" id="IPR050494">
    <property type="entry name" value="Ser_Thr_dual-spec_kinase"/>
</dbReference>
<protein>
    <submittedName>
        <fullName evidence="9">Homeodomain-interacting protein kinase 1-like</fullName>
    </submittedName>
</protein>
<keyword evidence="1" id="KW-0723">Serine/threonine-protein kinase</keyword>
<dbReference type="GO" id="GO:0004674">
    <property type="term" value="F:protein serine/threonine kinase activity"/>
    <property type="evidence" value="ECO:0007669"/>
    <property type="project" value="UniProtKB-KW"/>
</dbReference>
<keyword evidence="3 6" id="KW-0547">Nucleotide-binding</keyword>
<feature type="compositionally biased region" description="Basic residues" evidence="7">
    <location>
        <begin position="762"/>
        <end position="771"/>
    </location>
</feature>
<dbReference type="GO" id="GO:0005524">
    <property type="term" value="F:ATP binding"/>
    <property type="evidence" value="ECO:0007669"/>
    <property type="project" value="UniProtKB-UniRule"/>
</dbReference>
<dbReference type="EMBL" id="JAGKHQ010000012">
    <property type="protein sequence ID" value="KAG7502657.1"/>
    <property type="molecule type" value="Genomic_DNA"/>
</dbReference>
<evidence type="ECO:0000256" key="1">
    <source>
        <dbReference type="ARBA" id="ARBA00022527"/>
    </source>
</evidence>
<keyword evidence="9" id="KW-0371">Homeobox</keyword>
<dbReference type="InterPro" id="IPR008271">
    <property type="entry name" value="Ser/Thr_kinase_AS"/>
</dbReference>